<name>A0AAV8X4B4_9CUCU</name>
<dbReference type="EMBL" id="JAPWTK010001212">
    <property type="protein sequence ID" value="KAJ8933509.1"/>
    <property type="molecule type" value="Genomic_DNA"/>
</dbReference>
<dbReference type="Proteomes" id="UP001162162">
    <property type="component" value="Unassembled WGS sequence"/>
</dbReference>
<reference evidence="1" key="1">
    <citation type="journal article" date="2023" name="Insect Mol. Biol.">
        <title>Genome sequencing provides insights into the evolution of gene families encoding plant cell wall-degrading enzymes in longhorned beetles.</title>
        <authorList>
            <person name="Shin N.R."/>
            <person name="Okamura Y."/>
            <person name="Kirsch R."/>
            <person name="Pauchet Y."/>
        </authorList>
    </citation>
    <scope>NUCLEOTIDE SEQUENCE</scope>
    <source>
        <strain evidence="1">AMC_N1</strain>
    </source>
</reference>
<gene>
    <name evidence="1" type="ORF">NQ318_002562</name>
</gene>
<keyword evidence="2" id="KW-1185">Reference proteome</keyword>
<dbReference type="AlphaFoldDB" id="A0AAV8X4B4"/>
<sequence>MVRRGAGNSIDKQHVVFYEHGNTERENTGTFYVNCIIEFFIGCRTGDNAFDKDITRTREFGCRWFGGSASRLSCNCEAEAEMFIEEGSIPTYSTTEIEISECKTVRFGRNSIRELTTLRRVHLSEINSIVFDEESVIWYGYREAGNQQRGALRPDHTVP</sequence>
<proteinExistence type="predicted"/>
<evidence type="ECO:0000313" key="1">
    <source>
        <dbReference type="EMBL" id="KAJ8933509.1"/>
    </source>
</evidence>
<accession>A0AAV8X4B4</accession>
<evidence type="ECO:0000313" key="2">
    <source>
        <dbReference type="Proteomes" id="UP001162162"/>
    </source>
</evidence>
<protein>
    <submittedName>
        <fullName evidence="1">Uncharacterized protein</fullName>
    </submittedName>
</protein>
<comment type="caution">
    <text evidence="1">The sequence shown here is derived from an EMBL/GenBank/DDBJ whole genome shotgun (WGS) entry which is preliminary data.</text>
</comment>
<organism evidence="1 2">
    <name type="scientific">Aromia moschata</name>
    <dbReference type="NCBI Taxonomy" id="1265417"/>
    <lineage>
        <taxon>Eukaryota</taxon>
        <taxon>Metazoa</taxon>
        <taxon>Ecdysozoa</taxon>
        <taxon>Arthropoda</taxon>
        <taxon>Hexapoda</taxon>
        <taxon>Insecta</taxon>
        <taxon>Pterygota</taxon>
        <taxon>Neoptera</taxon>
        <taxon>Endopterygota</taxon>
        <taxon>Coleoptera</taxon>
        <taxon>Polyphaga</taxon>
        <taxon>Cucujiformia</taxon>
        <taxon>Chrysomeloidea</taxon>
        <taxon>Cerambycidae</taxon>
        <taxon>Cerambycinae</taxon>
        <taxon>Callichromatini</taxon>
        <taxon>Aromia</taxon>
    </lineage>
</organism>